<organism evidence="1">
    <name type="scientific">bioreactor metagenome</name>
    <dbReference type="NCBI Taxonomy" id="1076179"/>
    <lineage>
        <taxon>unclassified sequences</taxon>
        <taxon>metagenomes</taxon>
        <taxon>ecological metagenomes</taxon>
    </lineage>
</organism>
<proteinExistence type="predicted"/>
<dbReference type="EMBL" id="VSSQ01010019">
    <property type="protein sequence ID" value="MPM43216.1"/>
    <property type="molecule type" value="Genomic_DNA"/>
</dbReference>
<evidence type="ECO:0000313" key="1">
    <source>
        <dbReference type="EMBL" id="MPM43216.1"/>
    </source>
</evidence>
<gene>
    <name evidence="1" type="ORF">SDC9_89889</name>
</gene>
<name>A0A644ZR30_9ZZZZ</name>
<dbReference type="AlphaFoldDB" id="A0A644ZR30"/>
<accession>A0A644ZR30</accession>
<reference evidence="1" key="1">
    <citation type="submission" date="2019-08" db="EMBL/GenBank/DDBJ databases">
        <authorList>
            <person name="Kucharzyk K."/>
            <person name="Murdoch R.W."/>
            <person name="Higgins S."/>
            <person name="Loffler F."/>
        </authorList>
    </citation>
    <scope>NUCLEOTIDE SEQUENCE</scope>
</reference>
<comment type="caution">
    <text evidence="1">The sequence shown here is derived from an EMBL/GenBank/DDBJ whole genome shotgun (WGS) entry which is preliminary data.</text>
</comment>
<sequence>MNKERVVKILAASVAILGIAVKTMQAQLDEKKLEKMVAKEVQKQLNQNE</sequence>
<protein>
    <submittedName>
        <fullName evidence="1">Uncharacterized protein</fullName>
    </submittedName>
</protein>